<evidence type="ECO:0000259" key="7">
    <source>
        <dbReference type="PROSITE" id="PS51350"/>
    </source>
</evidence>
<dbReference type="Pfam" id="PF00381">
    <property type="entry name" value="PTS-HPr"/>
    <property type="match status" value="1"/>
</dbReference>
<dbReference type="InterPro" id="IPR001020">
    <property type="entry name" value="PTS_HPr_His_P_site"/>
</dbReference>
<comment type="subcellular location">
    <subcellularLocation>
        <location evidence="2">Cytoplasm</location>
    </subcellularLocation>
</comment>
<keyword evidence="9" id="KW-1185">Reference proteome</keyword>
<accession>A0A9X7Z6T2</accession>
<keyword evidence="4" id="KW-0963">Cytoplasm</keyword>
<evidence type="ECO:0000256" key="4">
    <source>
        <dbReference type="ARBA" id="ARBA00022490"/>
    </source>
</evidence>
<dbReference type="EMBL" id="CP071182">
    <property type="protein sequence ID" value="QSO46548.1"/>
    <property type="molecule type" value="Genomic_DNA"/>
</dbReference>
<keyword evidence="5" id="KW-0813">Transport</keyword>
<dbReference type="Proteomes" id="UP000663505">
    <property type="component" value="Chromosome"/>
</dbReference>
<dbReference type="PRINTS" id="PR00107">
    <property type="entry name" value="PHOSPHOCPHPR"/>
</dbReference>
<dbReference type="GO" id="GO:0005737">
    <property type="term" value="C:cytoplasm"/>
    <property type="evidence" value="ECO:0007669"/>
    <property type="project" value="UniProtKB-SubCell"/>
</dbReference>
<evidence type="ECO:0000313" key="8">
    <source>
        <dbReference type="EMBL" id="QSO46548.1"/>
    </source>
</evidence>
<dbReference type="NCBIfam" id="TIGR01003">
    <property type="entry name" value="PTS_HPr_family"/>
    <property type="match status" value="1"/>
</dbReference>
<protein>
    <recommendedName>
        <fullName evidence="3">Phosphocarrier protein HPr</fullName>
    </recommendedName>
</protein>
<comment type="function">
    <text evidence="1">General (non sugar-specific) component of the phosphoenolpyruvate-dependent sugar phosphotransferase system (sugar PTS). This major carbohydrate active-transport system catalyzes the phosphorylation of incoming sugar substrates concomitantly with their translocation across the cell membrane. The phosphoryl group from phosphoenolpyruvate (PEP) is transferred to the phosphoryl carrier protein HPr by enzyme I. Phospho-HPr then transfers it to the PTS EIIA domain.</text>
</comment>
<evidence type="ECO:0000256" key="5">
    <source>
        <dbReference type="ARBA" id="ARBA00022597"/>
    </source>
</evidence>
<reference evidence="8 9" key="1">
    <citation type="submission" date="2021-02" db="EMBL/GenBank/DDBJ databases">
        <title>Alicyclobacillus curvatus sp. nov. and Alicyclobacillus mengziensis sp. nov., two acidophilic bacteria isolated from acid mine drainage.</title>
        <authorList>
            <person name="Huang Y."/>
        </authorList>
    </citation>
    <scope>NUCLEOTIDE SEQUENCE [LARGE SCALE GENOMIC DNA]</scope>
    <source>
        <strain evidence="8 9">S30H14</strain>
    </source>
</reference>
<evidence type="ECO:0000256" key="6">
    <source>
        <dbReference type="ARBA" id="ARBA00022683"/>
    </source>
</evidence>
<dbReference type="AlphaFoldDB" id="A0A9X7Z6T2"/>
<keyword evidence="6" id="KW-0598">Phosphotransferase system</keyword>
<name>A0A9X7Z6T2_9BACL</name>
<sequence>MVKATIELKSDSGLHARPASLLVREAGKFTSELTLIKDDKKVDLKSILGVMSLAVAKGETVVIEAEGVDEQEAVDHLVSFCKQLE</sequence>
<dbReference type="InterPro" id="IPR002114">
    <property type="entry name" value="PTS_HPr_Ser_P_site"/>
</dbReference>
<dbReference type="RefSeq" id="WP_206655917.1">
    <property type="nucleotide sequence ID" value="NZ_CP071182.1"/>
</dbReference>
<dbReference type="SUPFAM" id="SSF55594">
    <property type="entry name" value="HPr-like"/>
    <property type="match status" value="1"/>
</dbReference>
<dbReference type="GO" id="GO:0009401">
    <property type="term" value="P:phosphoenolpyruvate-dependent sugar phosphotransferase system"/>
    <property type="evidence" value="ECO:0007669"/>
    <property type="project" value="UniProtKB-KW"/>
</dbReference>
<dbReference type="InterPro" id="IPR035895">
    <property type="entry name" value="HPr-like_sf"/>
</dbReference>
<keyword evidence="5" id="KW-0762">Sugar transport</keyword>
<dbReference type="PROSITE" id="PS00589">
    <property type="entry name" value="PTS_HPR_SER"/>
    <property type="match status" value="1"/>
</dbReference>
<dbReference type="PROSITE" id="PS51350">
    <property type="entry name" value="PTS_HPR_DOM"/>
    <property type="match status" value="1"/>
</dbReference>
<dbReference type="InterPro" id="IPR050399">
    <property type="entry name" value="HPr"/>
</dbReference>
<evidence type="ECO:0000256" key="3">
    <source>
        <dbReference type="ARBA" id="ARBA00020422"/>
    </source>
</evidence>
<dbReference type="Gene3D" id="3.30.1340.10">
    <property type="entry name" value="HPr-like"/>
    <property type="match status" value="1"/>
</dbReference>
<dbReference type="KEGG" id="afx:JZ786_19095"/>
<organism evidence="8 9">
    <name type="scientific">Alicyclobacillus mengziensis</name>
    <dbReference type="NCBI Taxonomy" id="2931921"/>
    <lineage>
        <taxon>Bacteria</taxon>
        <taxon>Bacillati</taxon>
        <taxon>Bacillota</taxon>
        <taxon>Bacilli</taxon>
        <taxon>Bacillales</taxon>
        <taxon>Alicyclobacillaceae</taxon>
        <taxon>Alicyclobacillus</taxon>
    </lineage>
</organism>
<gene>
    <name evidence="8" type="ORF">JZ786_19095</name>
</gene>
<dbReference type="PROSITE" id="PS00369">
    <property type="entry name" value="PTS_HPR_HIS"/>
    <property type="match status" value="1"/>
</dbReference>
<evidence type="ECO:0000256" key="2">
    <source>
        <dbReference type="ARBA" id="ARBA00004496"/>
    </source>
</evidence>
<dbReference type="PANTHER" id="PTHR33705:SF5">
    <property type="entry name" value="HPR-LIKE PROTEIN CRH"/>
    <property type="match status" value="1"/>
</dbReference>
<feature type="domain" description="HPr" evidence="7">
    <location>
        <begin position="1"/>
        <end position="85"/>
    </location>
</feature>
<proteinExistence type="predicted"/>
<dbReference type="CDD" id="cd00367">
    <property type="entry name" value="PTS-HPr_like"/>
    <property type="match status" value="1"/>
</dbReference>
<dbReference type="InterPro" id="IPR000032">
    <property type="entry name" value="HPr-like"/>
</dbReference>
<evidence type="ECO:0000256" key="1">
    <source>
        <dbReference type="ARBA" id="ARBA00003681"/>
    </source>
</evidence>
<dbReference type="PANTHER" id="PTHR33705">
    <property type="entry name" value="PHOSPHOCARRIER PROTEIN HPR"/>
    <property type="match status" value="1"/>
</dbReference>
<evidence type="ECO:0000313" key="9">
    <source>
        <dbReference type="Proteomes" id="UP000663505"/>
    </source>
</evidence>